<dbReference type="Proteomes" id="UP000887159">
    <property type="component" value="Unassembled WGS sequence"/>
</dbReference>
<gene>
    <name evidence="2" type="ORF">TNCV_1119201</name>
</gene>
<dbReference type="AlphaFoldDB" id="A0A8X6SYV1"/>
<name>A0A8X6SYV1_TRICX</name>
<keyword evidence="3" id="KW-1185">Reference proteome</keyword>
<sequence>MRNSVKRQTDSDRLVKSGQKRKKKTQPFFTTPHESPHNLEIFSPEVRLRFSDANGGRGSRVVKVSDHSWPCQEFEPSTTKDPPCRGAMRVKFVENSNVLPLVWCGSLEREVPVQVSSTSFDRGPSPRTLMWLGDATSLTLDDMKPSLKFHFAKSRIVSSFALHKRTYWDGPKSDLIEFKSFMGPSTSSPRSDLS</sequence>
<dbReference type="EMBL" id="BMAU01021356">
    <property type="protein sequence ID" value="GFY20686.1"/>
    <property type="molecule type" value="Genomic_DNA"/>
</dbReference>
<comment type="caution">
    <text evidence="2">The sequence shown here is derived from an EMBL/GenBank/DDBJ whole genome shotgun (WGS) entry which is preliminary data.</text>
</comment>
<proteinExistence type="predicted"/>
<reference evidence="2" key="1">
    <citation type="submission" date="2020-08" db="EMBL/GenBank/DDBJ databases">
        <title>Multicomponent nature underlies the extraordinary mechanical properties of spider dragline silk.</title>
        <authorList>
            <person name="Kono N."/>
            <person name="Nakamura H."/>
            <person name="Mori M."/>
            <person name="Yoshida Y."/>
            <person name="Ohtoshi R."/>
            <person name="Malay A.D."/>
            <person name="Moran D.A.P."/>
            <person name="Tomita M."/>
            <person name="Numata K."/>
            <person name="Arakawa K."/>
        </authorList>
    </citation>
    <scope>NUCLEOTIDE SEQUENCE</scope>
</reference>
<evidence type="ECO:0000313" key="3">
    <source>
        <dbReference type="Proteomes" id="UP000887159"/>
    </source>
</evidence>
<organism evidence="2 3">
    <name type="scientific">Trichonephila clavipes</name>
    <name type="common">Golden silk orbweaver</name>
    <name type="synonym">Nephila clavipes</name>
    <dbReference type="NCBI Taxonomy" id="2585209"/>
    <lineage>
        <taxon>Eukaryota</taxon>
        <taxon>Metazoa</taxon>
        <taxon>Ecdysozoa</taxon>
        <taxon>Arthropoda</taxon>
        <taxon>Chelicerata</taxon>
        <taxon>Arachnida</taxon>
        <taxon>Araneae</taxon>
        <taxon>Araneomorphae</taxon>
        <taxon>Entelegynae</taxon>
        <taxon>Araneoidea</taxon>
        <taxon>Nephilidae</taxon>
        <taxon>Trichonephila</taxon>
    </lineage>
</organism>
<evidence type="ECO:0000256" key="1">
    <source>
        <dbReference type="SAM" id="MobiDB-lite"/>
    </source>
</evidence>
<accession>A0A8X6SYV1</accession>
<feature type="region of interest" description="Disordered" evidence="1">
    <location>
        <begin position="1"/>
        <end position="37"/>
    </location>
</feature>
<protein>
    <submittedName>
        <fullName evidence="2">Uncharacterized protein</fullName>
    </submittedName>
</protein>
<evidence type="ECO:0000313" key="2">
    <source>
        <dbReference type="EMBL" id="GFY20686.1"/>
    </source>
</evidence>